<proteinExistence type="predicted"/>
<reference evidence="1 2" key="1">
    <citation type="submission" date="2015-09" db="EMBL/GenBank/DDBJ databases">
        <title>Spore heat resistance.</title>
        <authorList>
            <person name="Boekhorst J."/>
            <person name="Berendsen E.M."/>
            <person name="Wells-Bennik M.H."/>
            <person name="Kuipers O.P."/>
        </authorList>
    </citation>
    <scope>NUCLEOTIDE SEQUENCE [LARGE SCALE GENOMIC DNA]</scope>
    <source>
        <strain evidence="1 2">B4122</strain>
    </source>
</reference>
<comment type="caution">
    <text evidence="1">The sequence shown here is derived from an EMBL/GenBank/DDBJ whole genome shotgun (WGS) entry which is preliminary data.</text>
</comment>
<evidence type="ECO:0000313" key="2">
    <source>
        <dbReference type="Proteomes" id="UP000076442"/>
    </source>
</evidence>
<name>A0AAP1E2Y8_BACIU</name>
<evidence type="ECO:0000313" key="1">
    <source>
        <dbReference type="EMBL" id="KZD88268.1"/>
    </source>
</evidence>
<dbReference type="AlphaFoldDB" id="A0AAP1E2Y8"/>
<organism evidence="1 2">
    <name type="scientific">Bacillus subtilis</name>
    <dbReference type="NCBI Taxonomy" id="1423"/>
    <lineage>
        <taxon>Bacteria</taxon>
        <taxon>Bacillati</taxon>
        <taxon>Bacillota</taxon>
        <taxon>Bacilli</taxon>
        <taxon>Bacillales</taxon>
        <taxon>Bacillaceae</taxon>
        <taxon>Bacillus</taxon>
    </lineage>
</organism>
<evidence type="ECO:0008006" key="3">
    <source>
        <dbReference type="Google" id="ProtNLM"/>
    </source>
</evidence>
<sequence>MAKWDAFLQTNDLWKGRKTMRQVVKEGFKEEKNNRVAVWRLEVDYELATLYEAMQKENEEQIEQSKNKLERLRKEWIRLNG</sequence>
<dbReference type="Proteomes" id="UP000076442">
    <property type="component" value="Unassembled WGS sequence"/>
</dbReference>
<dbReference type="EMBL" id="LJZV01000028">
    <property type="protein sequence ID" value="KZD88268.1"/>
    <property type="molecule type" value="Genomic_DNA"/>
</dbReference>
<gene>
    <name evidence="1" type="ORF">B4122_4436</name>
</gene>
<protein>
    <recommendedName>
        <fullName evidence="3">YkzI</fullName>
    </recommendedName>
</protein>
<accession>A0AAP1E2Y8</accession>